<dbReference type="RefSeq" id="WP_277417720.1">
    <property type="nucleotide sequence ID" value="NZ_CP119083.1"/>
</dbReference>
<dbReference type="InterPro" id="IPR050855">
    <property type="entry name" value="NDM-1-like"/>
</dbReference>
<dbReference type="Pfam" id="PF00753">
    <property type="entry name" value="Lactamase_B"/>
    <property type="match status" value="1"/>
</dbReference>
<sequence length="284" mass="30183">MKKILLSLAVATLATPAFAGDWDEPQEPFPVYGNVYYVGPHGISALLVTSPQGHILLDGATPKSPDAIAAHVRQLGFKVEDIKYILTSHEHHDHAGGIGALQKLTGATVIGSARSVPVLASGKPNPGDPQFAGLPDMTPVAKTRAVQDGDVIKLGPLALTAHYTPGHTQGGLSWTWQATENGRTVNMVFADSLNAIGAKGFRYGGDQRYPGAKADLERSIAKVAGLRCDLLVSVHPEQSDLWERKEKAATQGTAAFIDPQACRQYADDARARLAKRLADEAKAP</sequence>
<gene>
    <name evidence="3" type="primary">bla</name>
    <name evidence="3" type="ORF">PX653_09890</name>
</gene>
<evidence type="ECO:0000256" key="1">
    <source>
        <dbReference type="SAM" id="SignalP"/>
    </source>
</evidence>
<dbReference type="PANTHER" id="PTHR42951:SF17">
    <property type="entry name" value="METALLO-BETA-LACTAMASE DOMAIN-CONTAINING PROTEIN"/>
    <property type="match status" value="1"/>
</dbReference>
<dbReference type="NCBIfam" id="NF033105">
    <property type="entry name" value="bla_subclass_B3"/>
    <property type="match status" value="1"/>
</dbReference>
<dbReference type="PANTHER" id="PTHR42951">
    <property type="entry name" value="METALLO-BETA-LACTAMASE DOMAIN-CONTAINING"/>
    <property type="match status" value="1"/>
</dbReference>
<organism evidence="3 4">
    <name type="scientific">Pseudoduganella chitinolytica</name>
    <dbReference type="NCBI Taxonomy" id="34070"/>
    <lineage>
        <taxon>Bacteria</taxon>
        <taxon>Pseudomonadati</taxon>
        <taxon>Pseudomonadota</taxon>
        <taxon>Betaproteobacteria</taxon>
        <taxon>Burkholderiales</taxon>
        <taxon>Oxalobacteraceae</taxon>
        <taxon>Telluria group</taxon>
        <taxon>Pseudoduganella</taxon>
    </lineage>
</organism>
<feature type="chain" id="PRO_5046173082" evidence="1">
    <location>
        <begin position="20"/>
        <end position="284"/>
    </location>
</feature>
<name>A0ABY8BGT0_9BURK</name>
<dbReference type="EMBL" id="CP119083">
    <property type="protein sequence ID" value="WEF35050.1"/>
    <property type="molecule type" value="Genomic_DNA"/>
</dbReference>
<dbReference type="InterPro" id="IPR036866">
    <property type="entry name" value="RibonucZ/Hydroxyglut_hydro"/>
</dbReference>
<feature type="domain" description="Metallo-beta-lactamase" evidence="2">
    <location>
        <begin position="42"/>
        <end position="235"/>
    </location>
</feature>
<accession>A0ABY8BGT0</accession>
<dbReference type="Proteomes" id="UP001216510">
    <property type="component" value="Chromosome"/>
</dbReference>
<reference evidence="3 4" key="1">
    <citation type="submission" date="2023-02" db="EMBL/GenBank/DDBJ databases">
        <title>Gemone sequence of Telluria chitinolytica ACM 3522T.</title>
        <authorList>
            <person name="Frediansyah A."/>
            <person name="Miess H."/>
            <person name="Gross H."/>
        </authorList>
    </citation>
    <scope>NUCLEOTIDE SEQUENCE [LARGE SCALE GENOMIC DNA]</scope>
    <source>
        <strain evidence="3 4">ACM 3522</strain>
    </source>
</reference>
<dbReference type="GO" id="GO:0008800">
    <property type="term" value="F:beta-lactamase activity"/>
    <property type="evidence" value="ECO:0007669"/>
    <property type="project" value="UniProtKB-EC"/>
</dbReference>
<feature type="signal peptide" evidence="1">
    <location>
        <begin position="1"/>
        <end position="19"/>
    </location>
</feature>
<dbReference type="SUPFAM" id="SSF56281">
    <property type="entry name" value="Metallo-hydrolase/oxidoreductase"/>
    <property type="match status" value="1"/>
</dbReference>
<keyword evidence="4" id="KW-1185">Reference proteome</keyword>
<evidence type="ECO:0000313" key="4">
    <source>
        <dbReference type="Proteomes" id="UP001216510"/>
    </source>
</evidence>
<protein>
    <submittedName>
        <fullName evidence="3">Subclass B3 metallo-beta-lactamase</fullName>
        <ecNumber evidence="3">3.5.2.6</ecNumber>
    </submittedName>
</protein>
<dbReference type="NCBIfam" id="NF012229">
    <property type="entry name" value="bla_class_B_core"/>
    <property type="match status" value="1"/>
</dbReference>
<proteinExistence type="predicted"/>
<evidence type="ECO:0000259" key="2">
    <source>
        <dbReference type="SMART" id="SM00849"/>
    </source>
</evidence>
<dbReference type="Gene3D" id="3.60.15.10">
    <property type="entry name" value="Ribonuclease Z/Hydroxyacylglutathione hydrolase-like"/>
    <property type="match status" value="1"/>
</dbReference>
<dbReference type="EC" id="3.5.2.6" evidence="3"/>
<dbReference type="InterPro" id="IPR001279">
    <property type="entry name" value="Metallo-B-lactamas"/>
</dbReference>
<keyword evidence="3" id="KW-0378">Hydrolase</keyword>
<dbReference type="SMART" id="SM00849">
    <property type="entry name" value="Lactamase_B"/>
    <property type="match status" value="1"/>
</dbReference>
<keyword evidence="1" id="KW-0732">Signal</keyword>
<evidence type="ECO:0000313" key="3">
    <source>
        <dbReference type="EMBL" id="WEF35050.1"/>
    </source>
</evidence>